<dbReference type="SUPFAM" id="SSF52540">
    <property type="entry name" value="P-loop containing nucleoside triphosphate hydrolases"/>
    <property type="match status" value="1"/>
</dbReference>
<dbReference type="Gene3D" id="3.40.50.300">
    <property type="entry name" value="P-loop containing nucleotide triphosphate hydrolases"/>
    <property type="match status" value="2"/>
</dbReference>
<dbReference type="EMBL" id="JACHJR010000001">
    <property type="protein sequence ID" value="MBB4949223.1"/>
    <property type="molecule type" value="Genomic_DNA"/>
</dbReference>
<keyword evidence="2" id="KW-1185">Reference proteome</keyword>
<dbReference type="GO" id="GO:0016301">
    <property type="term" value="F:kinase activity"/>
    <property type="evidence" value="ECO:0007669"/>
    <property type="project" value="UniProtKB-KW"/>
</dbReference>
<keyword evidence="1" id="KW-0418">Kinase</keyword>
<dbReference type="NCBIfam" id="NF006743">
    <property type="entry name" value="PRK09270.1-2"/>
    <property type="match status" value="1"/>
</dbReference>
<gene>
    <name evidence="1" type="ORF">F4556_004758</name>
</gene>
<name>A0A7W7SG18_9ACTN</name>
<proteinExistence type="predicted"/>
<dbReference type="Proteomes" id="UP000573327">
    <property type="component" value="Unassembled WGS sequence"/>
</dbReference>
<dbReference type="PANTHER" id="PTHR10285">
    <property type="entry name" value="URIDINE KINASE"/>
    <property type="match status" value="1"/>
</dbReference>
<dbReference type="RefSeq" id="WP_184919388.1">
    <property type="nucleotide sequence ID" value="NZ_JACHJR010000001.1"/>
</dbReference>
<reference evidence="1 2" key="1">
    <citation type="submission" date="2020-08" db="EMBL/GenBank/DDBJ databases">
        <title>Sequencing the genomes of 1000 actinobacteria strains.</title>
        <authorList>
            <person name="Klenk H.-P."/>
        </authorList>
    </citation>
    <scope>NUCLEOTIDE SEQUENCE [LARGE SCALE GENOMIC DNA]</scope>
    <source>
        <strain evidence="1 2">DSM 44786</strain>
    </source>
</reference>
<protein>
    <submittedName>
        <fullName evidence="1">Pantothenate kinase</fullName>
    </submittedName>
</protein>
<keyword evidence="1" id="KW-0808">Transferase</keyword>
<evidence type="ECO:0000313" key="1">
    <source>
        <dbReference type="EMBL" id="MBB4949223.1"/>
    </source>
</evidence>
<accession>A0A7W7SG18</accession>
<comment type="caution">
    <text evidence="1">The sequence shown here is derived from an EMBL/GenBank/DDBJ whole genome shotgun (WGS) entry which is preliminary data.</text>
</comment>
<evidence type="ECO:0000313" key="2">
    <source>
        <dbReference type="Proteomes" id="UP000573327"/>
    </source>
</evidence>
<organism evidence="1 2">
    <name type="scientific">Kitasatospora gansuensis</name>
    <dbReference type="NCBI Taxonomy" id="258050"/>
    <lineage>
        <taxon>Bacteria</taxon>
        <taxon>Bacillati</taxon>
        <taxon>Actinomycetota</taxon>
        <taxon>Actinomycetes</taxon>
        <taxon>Kitasatosporales</taxon>
        <taxon>Streptomycetaceae</taxon>
        <taxon>Kitasatospora</taxon>
    </lineage>
</organism>
<dbReference type="InterPro" id="IPR027417">
    <property type="entry name" value="P-loop_NTPase"/>
</dbReference>
<sequence>MHEEARAARTTDPAPTTDPTALVELAARLLNGRTVHKGRSLLGLTGPPGAGKSTLARHLVTELNRTEGPGTAAYLPLDGFHLANAQLDRLDLRSRKGAPASFDSLGYLALLRRVTVERFNDIYAPGFDRRLDEPVAGRHVIQPHTRLVITEGNYLANDEPPWSSVRALLHELWYIQAEDAVRDERLMRRHVAGGRTREAARDWITSNDDPNGEYVKLGLTACTRVVCAGDLRQVPGGGSVL</sequence>
<dbReference type="AlphaFoldDB" id="A0A7W7SG18"/>